<evidence type="ECO:0000256" key="4">
    <source>
        <dbReference type="ARBA" id="ARBA00022691"/>
    </source>
</evidence>
<dbReference type="GO" id="GO:0003677">
    <property type="term" value="F:DNA binding"/>
    <property type="evidence" value="ECO:0007669"/>
    <property type="project" value="InterPro"/>
</dbReference>
<evidence type="ECO:0000256" key="6">
    <source>
        <dbReference type="ARBA" id="ARBA00047942"/>
    </source>
</evidence>
<proteinExistence type="predicted"/>
<organism evidence="9 10">
    <name type="scientific">Gulosibacter chungangensis</name>
    <dbReference type="NCBI Taxonomy" id="979746"/>
    <lineage>
        <taxon>Bacteria</taxon>
        <taxon>Bacillati</taxon>
        <taxon>Actinomycetota</taxon>
        <taxon>Actinomycetes</taxon>
        <taxon>Micrococcales</taxon>
        <taxon>Microbacteriaceae</taxon>
        <taxon>Gulosibacter</taxon>
    </lineage>
</organism>
<keyword evidence="3 9" id="KW-0808">Transferase</keyword>
<dbReference type="GO" id="GO:0008170">
    <property type="term" value="F:N-methyltransferase activity"/>
    <property type="evidence" value="ECO:0007669"/>
    <property type="project" value="InterPro"/>
</dbReference>
<keyword evidence="10" id="KW-1185">Reference proteome</keyword>
<evidence type="ECO:0000259" key="7">
    <source>
        <dbReference type="Pfam" id="PF02384"/>
    </source>
</evidence>
<dbReference type="Pfam" id="PF12161">
    <property type="entry name" value="HsdM_N"/>
    <property type="match status" value="1"/>
</dbReference>
<dbReference type="OrthoDB" id="9784823at2"/>
<feature type="domain" description="N6 adenine-specific DNA methyltransferase N-terminal" evidence="8">
    <location>
        <begin position="9"/>
        <end position="141"/>
    </location>
</feature>
<comment type="caution">
    <text evidence="9">The sequence shown here is derived from an EMBL/GenBank/DDBJ whole genome shotgun (WGS) entry which is preliminary data.</text>
</comment>
<dbReference type="EMBL" id="WBKB01000004">
    <property type="protein sequence ID" value="KAB1643289.1"/>
    <property type="molecule type" value="Genomic_DNA"/>
</dbReference>
<comment type="catalytic activity">
    <reaction evidence="6">
        <text>a 2'-deoxyadenosine in DNA + S-adenosyl-L-methionine = an N(6)-methyl-2'-deoxyadenosine in DNA + S-adenosyl-L-homocysteine + H(+)</text>
        <dbReference type="Rhea" id="RHEA:15197"/>
        <dbReference type="Rhea" id="RHEA-COMP:12418"/>
        <dbReference type="Rhea" id="RHEA-COMP:12419"/>
        <dbReference type="ChEBI" id="CHEBI:15378"/>
        <dbReference type="ChEBI" id="CHEBI:57856"/>
        <dbReference type="ChEBI" id="CHEBI:59789"/>
        <dbReference type="ChEBI" id="CHEBI:90615"/>
        <dbReference type="ChEBI" id="CHEBI:90616"/>
        <dbReference type="EC" id="2.1.1.72"/>
    </reaction>
</comment>
<dbReference type="AlphaFoldDB" id="A0A7J5BB23"/>
<dbReference type="GO" id="GO:0032259">
    <property type="term" value="P:methylation"/>
    <property type="evidence" value="ECO:0007669"/>
    <property type="project" value="UniProtKB-KW"/>
</dbReference>
<dbReference type="InterPro" id="IPR022749">
    <property type="entry name" value="D12N6_MeTrfase_N"/>
</dbReference>
<dbReference type="PANTHER" id="PTHR42933:SF3">
    <property type="entry name" value="TYPE I RESTRICTION ENZYME MJAVIII METHYLASE SUBUNIT"/>
    <property type="match status" value="1"/>
</dbReference>
<dbReference type="Gene3D" id="3.40.50.150">
    <property type="entry name" value="Vaccinia Virus protein VP39"/>
    <property type="match status" value="1"/>
</dbReference>
<dbReference type="Proteomes" id="UP000433493">
    <property type="component" value="Unassembled WGS sequence"/>
</dbReference>
<reference evidence="9 10" key="1">
    <citation type="submission" date="2019-09" db="EMBL/GenBank/DDBJ databases">
        <title>Phylogeny of genus Pseudoclavibacter and closely related genus.</title>
        <authorList>
            <person name="Li Y."/>
        </authorList>
    </citation>
    <scope>NUCLEOTIDE SEQUENCE [LARGE SCALE GENOMIC DNA]</scope>
    <source>
        <strain evidence="9 10">KCTC 13959</strain>
    </source>
</reference>
<evidence type="ECO:0000256" key="1">
    <source>
        <dbReference type="ARBA" id="ARBA00011900"/>
    </source>
</evidence>
<dbReference type="InterPro" id="IPR003356">
    <property type="entry name" value="DNA_methylase_A-5"/>
</dbReference>
<protein>
    <recommendedName>
        <fullName evidence="1">site-specific DNA-methyltransferase (adenine-specific)</fullName>
        <ecNumber evidence="1">2.1.1.72</ecNumber>
    </recommendedName>
</protein>
<dbReference type="Pfam" id="PF02384">
    <property type="entry name" value="N6_Mtase"/>
    <property type="match status" value="1"/>
</dbReference>
<dbReference type="InterPro" id="IPR051537">
    <property type="entry name" value="DNA_Adenine_Mtase"/>
</dbReference>
<evidence type="ECO:0000313" key="10">
    <source>
        <dbReference type="Proteomes" id="UP000433493"/>
    </source>
</evidence>
<evidence type="ECO:0000256" key="5">
    <source>
        <dbReference type="ARBA" id="ARBA00022747"/>
    </source>
</evidence>
<name>A0A7J5BB23_9MICO</name>
<keyword evidence="5" id="KW-0680">Restriction system</keyword>
<evidence type="ECO:0000259" key="8">
    <source>
        <dbReference type="Pfam" id="PF12161"/>
    </source>
</evidence>
<keyword evidence="4" id="KW-0949">S-adenosyl-L-methionine</keyword>
<dbReference type="PRINTS" id="PR00507">
    <property type="entry name" value="N12N6MTFRASE"/>
</dbReference>
<sequence length="665" mass="74403">MSIQFNHPQFIWSAADLLRGTYKQHQYGDVILPFTVLSRLDAVLAPTKPAVLAAVEGFDPDAEPPSAMLRVRAGHEYSFFNRSKHDLKTLQGDPDSLEENLRDYVNSFSSNVRDIFEKYKFEETIADLAANDLLLQILQHFAKANLHPSVVDNEKMGHIFEELIRKFAEASNETAGEHFTPREVVKLMVSILLANEEDLTTPGVIRDVYDPTAGTGGMLSVADDEIKALNPSAQVNLLGQELNASSYAICKADMVVKGQPIDNIVHGNTLTEPAFKNRTFHYGLSNPPFGVDWKQSRTVVTTEHEVAGFDGRFGPGLPRVSDGSMLFLMHLISKLREPSGTGEPGARGGGKGAIVLNGSPLFTGGAGSGESNIRKWVLDNDYLETIIGLPTDMFYNTGISTYVWILNKDKPKDRHRKVQLIDATAMFRKMRKSVGSKRKEISEDNIVEIVKLYEQFRETEHSKIFDTTDFMYRTITVERPLQLNYAFAPERIERVLALKSVEKLGEDAVGRLRDALERADQDSIQDAAGEITHSRTEFQAKFMTAATAAGLALKPALVKTIIDELGEYDENGEIVKKAGKPVPDASLRDTENVPWDEDIHAYLEREVKPFVPAAWIDESKTREGAEIPFTRHFYKYVPPRPLEEIDRDLDEVLGRIRARLEQVKA</sequence>
<dbReference type="GO" id="GO:0009007">
    <property type="term" value="F:site-specific DNA-methyltransferase (adenine-specific) activity"/>
    <property type="evidence" value="ECO:0007669"/>
    <property type="project" value="UniProtKB-EC"/>
</dbReference>
<keyword evidence="2 9" id="KW-0489">Methyltransferase</keyword>
<evidence type="ECO:0000313" key="9">
    <source>
        <dbReference type="EMBL" id="KAB1643289.1"/>
    </source>
</evidence>
<evidence type="ECO:0000256" key="2">
    <source>
        <dbReference type="ARBA" id="ARBA00022603"/>
    </source>
</evidence>
<dbReference type="SUPFAM" id="SSF53335">
    <property type="entry name" value="S-adenosyl-L-methionine-dependent methyltransferases"/>
    <property type="match status" value="1"/>
</dbReference>
<gene>
    <name evidence="9" type="ORF">F8O05_08185</name>
</gene>
<evidence type="ECO:0000256" key="3">
    <source>
        <dbReference type="ARBA" id="ARBA00022679"/>
    </source>
</evidence>
<dbReference type="GO" id="GO:0009307">
    <property type="term" value="P:DNA restriction-modification system"/>
    <property type="evidence" value="ECO:0007669"/>
    <property type="project" value="UniProtKB-KW"/>
</dbReference>
<dbReference type="PANTHER" id="PTHR42933">
    <property type="entry name" value="SLR6095 PROTEIN"/>
    <property type="match status" value="1"/>
</dbReference>
<dbReference type="EC" id="2.1.1.72" evidence="1"/>
<accession>A0A7J5BB23</accession>
<feature type="domain" description="DNA methylase adenine-specific" evidence="7">
    <location>
        <begin position="153"/>
        <end position="461"/>
    </location>
</feature>
<dbReference type="InterPro" id="IPR029063">
    <property type="entry name" value="SAM-dependent_MTases_sf"/>
</dbReference>